<dbReference type="AlphaFoldDB" id="A0A371PC11"/>
<dbReference type="Pfam" id="PF13692">
    <property type="entry name" value="Glyco_trans_1_4"/>
    <property type="match status" value="1"/>
</dbReference>
<dbReference type="EMBL" id="QUBR01000001">
    <property type="protein sequence ID" value="REK73417.1"/>
    <property type="molecule type" value="Genomic_DNA"/>
</dbReference>
<keyword evidence="2" id="KW-1185">Reference proteome</keyword>
<gene>
    <name evidence="1" type="ORF">DX116_07680</name>
</gene>
<evidence type="ECO:0000313" key="1">
    <source>
        <dbReference type="EMBL" id="REK73417.1"/>
    </source>
</evidence>
<evidence type="ECO:0008006" key="3">
    <source>
        <dbReference type="Google" id="ProtNLM"/>
    </source>
</evidence>
<protein>
    <recommendedName>
        <fullName evidence="3">Glycosyltransferase</fullName>
    </recommendedName>
</protein>
<dbReference type="Proteomes" id="UP000265581">
    <property type="component" value="Unassembled WGS sequence"/>
</dbReference>
<evidence type="ECO:0000313" key="2">
    <source>
        <dbReference type="Proteomes" id="UP000265581"/>
    </source>
</evidence>
<comment type="caution">
    <text evidence="1">The sequence shown here is derived from an EMBL/GenBank/DDBJ whole genome shotgun (WGS) entry which is preliminary data.</text>
</comment>
<sequence length="409" mass="43375">MRPLSGATSDGLEACMSDAPTATLVVEPDPGGHRFQAVAAVADLARSFGPVVLLTSAEGRVSPALEVFLGEQVRRGDLTVVDAFDHIHPPTRQMATEVASRCRSGVEGVPVGRAVVMDADQALKRWWAVAPRLMRGLEVRPRIVFMLTRYPARLALTDLTGWRLRGPKAVLAVLGMATGSLHRTVGFSGRDDAATGWIVKRVRDPHYCSAHSRDRAQHRAALGLPADRPLVGIFGAVDARKNPQLVLEAIDAAGLDATLVVAGGFDDEVRAWAAGLDQADRERVFLRDEFLDNDVLDRFVASVDVVPLALTNNGPSGIMGKAQAAAVPVVTAGSRVRAREVEATGTGIACDFTAASIGDAMRRAIGGEVGPVGTPLGEVTADEFAMTLLGVDADGRPFDRRRAMAGGRR</sequence>
<proteinExistence type="predicted"/>
<dbReference type="SUPFAM" id="SSF53756">
    <property type="entry name" value="UDP-Glycosyltransferase/glycogen phosphorylase"/>
    <property type="match status" value="1"/>
</dbReference>
<name>A0A371PC11_9ACTN</name>
<accession>A0A371PC11</accession>
<reference evidence="1 2" key="1">
    <citation type="submission" date="2018-08" db="EMBL/GenBank/DDBJ databases">
        <title>Aeromicrobium sp. M2KJ-4, whole genome shotgun sequence.</title>
        <authorList>
            <person name="Tuo L."/>
        </authorList>
    </citation>
    <scope>NUCLEOTIDE SEQUENCE [LARGE SCALE GENOMIC DNA]</scope>
    <source>
        <strain evidence="1 2">M2KJ-4</strain>
    </source>
</reference>
<dbReference type="Gene3D" id="3.40.50.2000">
    <property type="entry name" value="Glycogen Phosphorylase B"/>
    <property type="match status" value="1"/>
</dbReference>
<organism evidence="1 2">
    <name type="scientific">Aeromicrobium endophyticum</name>
    <dbReference type="NCBI Taxonomy" id="2292704"/>
    <lineage>
        <taxon>Bacteria</taxon>
        <taxon>Bacillati</taxon>
        <taxon>Actinomycetota</taxon>
        <taxon>Actinomycetes</taxon>
        <taxon>Propionibacteriales</taxon>
        <taxon>Nocardioidaceae</taxon>
        <taxon>Aeromicrobium</taxon>
    </lineage>
</organism>